<dbReference type="EnsemblMetazoa" id="SCAU001306-RA">
    <property type="protein sequence ID" value="SCAU001306-PA"/>
    <property type="gene ID" value="SCAU001306"/>
</dbReference>
<evidence type="ECO:0000259" key="1">
    <source>
        <dbReference type="Pfam" id="PF16012"/>
    </source>
</evidence>
<keyword evidence="3" id="KW-1185">Reference proteome</keyword>
<accession>A0A1I8NR42</accession>
<evidence type="ECO:0000313" key="3">
    <source>
        <dbReference type="Proteomes" id="UP000095300"/>
    </source>
</evidence>
<reference evidence="2" key="1">
    <citation type="submission" date="2020-05" db="UniProtKB">
        <authorList>
            <consortium name="EnsemblMetazoa"/>
        </authorList>
    </citation>
    <scope>IDENTIFICATION</scope>
    <source>
        <strain evidence="2">USDA</strain>
    </source>
</reference>
<gene>
    <name evidence="2" type="primary">106095712</name>
</gene>
<dbReference type="OrthoDB" id="10266385at2759"/>
<evidence type="ECO:0000313" key="2">
    <source>
        <dbReference type="EnsemblMetazoa" id="SCAU001306-PA"/>
    </source>
</evidence>
<dbReference type="STRING" id="35570.A0A1I8NR42"/>
<protein>
    <recommendedName>
        <fullName evidence="1">DUF4780 domain-containing protein</fullName>
    </recommendedName>
</protein>
<dbReference type="Proteomes" id="UP000095300">
    <property type="component" value="Unassembled WGS sequence"/>
</dbReference>
<dbReference type="InterPro" id="IPR031961">
    <property type="entry name" value="DUF4780"/>
</dbReference>
<organism evidence="2 3">
    <name type="scientific">Stomoxys calcitrans</name>
    <name type="common">Stable fly</name>
    <name type="synonym">Conops calcitrans</name>
    <dbReference type="NCBI Taxonomy" id="35570"/>
    <lineage>
        <taxon>Eukaryota</taxon>
        <taxon>Metazoa</taxon>
        <taxon>Ecdysozoa</taxon>
        <taxon>Arthropoda</taxon>
        <taxon>Hexapoda</taxon>
        <taxon>Insecta</taxon>
        <taxon>Pterygota</taxon>
        <taxon>Neoptera</taxon>
        <taxon>Endopterygota</taxon>
        <taxon>Diptera</taxon>
        <taxon>Brachycera</taxon>
        <taxon>Muscomorpha</taxon>
        <taxon>Muscoidea</taxon>
        <taxon>Muscidae</taxon>
        <taxon>Stomoxys</taxon>
    </lineage>
</organism>
<dbReference type="VEuPathDB" id="VectorBase:SCAU001306"/>
<sequence>MNHNNKPFSIENLQNNNTAVAFKTQTFKVLKNKYRRACYLLEKIEENKKAHRVQLQDHADELECHRVIEEYQQYVKNKFPNHTPSTSTVGNESDQANSEGLLLALVNEDFSKNHVVTSLWHEIECKLSAMVIDYILKNSNGSQLPSYNSSKLYRGCRLIKCMDEFSKSLIMDFVKAISNSWEGLNLKLIPAQDVPRRPCARIWLPPLTALSNHKLLKSLRLHNPSVPMQDWYIMRREITKNNSLCCLVLITEEGVSALKNIGYRLRFGIRNAKVKIIPAKVKSSNKESDDNASNLSDDINGLQITTYY</sequence>
<dbReference type="Pfam" id="PF16012">
    <property type="entry name" value="DUF4780"/>
    <property type="match status" value="1"/>
</dbReference>
<name>A0A1I8NR42_STOCA</name>
<feature type="domain" description="DUF4780" evidence="1">
    <location>
        <begin position="98"/>
        <end position="274"/>
    </location>
</feature>
<dbReference type="AlphaFoldDB" id="A0A1I8NR42"/>
<proteinExistence type="predicted"/>
<dbReference type="KEGG" id="scac:106095712"/>